<organism evidence="2 3">
    <name type="scientific">Liparis tanakae</name>
    <name type="common">Tanaka's snailfish</name>
    <dbReference type="NCBI Taxonomy" id="230148"/>
    <lineage>
        <taxon>Eukaryota</taxon>
        <taxon>Metazoa</taxon>
        <taxon>Chordata</taxon>
        <taxon>Craniata</taxon>
        <taxon>Vertebrata</taxon>
        <taxon>Euteleostomi</taxon>
        <taxon>Actinopterygii</taxon>
        <taxon>Neopterygii</taxon>
        <taxon>Teleostei</taxon>
        <taxon>Neoteleostei</taxon>
        <taxon>Acanthomorphata</taxon>
        <taxon>Eupercaria</taxon>
        <taxon>Perciformes</taxon>
        <taxon>Cottioidei</taxon>
        <taxon>Cottales</taxon>
        <taxon>Liparidae</taxon>
        <taxon>Liparis</taxon>
    </lineage>
</organism>
<evidence type="ECO:0000313" key="3">
    <source>
        <dbReference type="Proteomes" id="UP000314294"/>
    </source>
</evidence>
<evidence type="ECO:0000256" key="1">
    <source>
        <dbReference type="SAM" id="MobiDB-lite"/>
    </source>
</evidence>
<feature type="region of interest" description="Disordered" evidence="1">
    <location>
        <begin position="1"/>
        <end position="37"/>
    </location>
</feature>
<sequence length="69" mass="7395">MNNVLLDTVKHREMTSPLTDALSGRRAPDASPSRAPRPRLVLGLASVGALQVISPRTLKGFLRNCGASR</sequence>
<gene>
    <name evidence="2" type="ORF">EYF80_063682</name>
</gene>
<name>A0A4Z2EBQ2_9TELE</name>
<reference evidence="2 3" key="1">
    <citation type="submission" date="2019-03" db="EMBL/GenBank/DDBJ databases">
        <title>First draft genome of Liparis tanakae, snailfish: a comprehensive survey of snailfish specific genes.</title>
        <authorList>
            <person name="Kim W."/>
            <person name="Song I."/>
            <person name="Jeong J.-H."/>
            <person name="Kim D."/>
            <person name="Kim S."/>
            <person name="Ryu S."/>
            <person name="Song J.Y."/>
            <person name="Lee S.K."/>
        </authorList>
    </citation>
    <scope>NUCLEOTIDE SEQUENCE [LARGE SCALE GENOMIC DNA]</scope>
    <source>
        <tissue evidence="2">Muscle</tissue>
    </source>
</reference>
<proteinExistence type="predicted"/>
<comment type="caution">
    <text evidence="2">The sequence shown here is derived from an EMBL/GenBank/DDBJ whole genome shotgun (WGS) entry which is preliminary data.</text>
</comment>
<protein>
    <submittedName>
        <fullName evidence="2">Uncharacterized protein</fullName>
    </submittedName>
</protein>
<dbReference type="AlphaFoldDB" id="A0A4Z2EBQ2"/>
<accession>A0A4Z2EBQ2</accession>
<dbReference type="Proteomes" id="UP000314294">
    <property type="component" value="Unassembled WGS sequence"/>
</dbReference>
<keyword evidence="3" id="KW-1185">Reference proteome</keyword>
<evidence type="ECO:0000313" key="2">
    <source>
        <dbReference type="EMBL" id="TNN26181.1"/>
    </source>
</evidence>
<dbReference type="EMBL" id="SRLO01010799">
    <property type="protein sequence ID" value="TNN26181.1"/>
    <property type="molecule type" value="Genomic_DNA"/>
</dbReference>